<feature type="transmembrane region" description="Helical" evidence="6">
    <location>
        <begin position="275"/>
        <end position="294"/>
    </location>
</feature>
<comment type="caution">
    <text evidence="7">The sequence shown here is derived from an EMBL/GenBank/DDBJ whole genome shotgun (WGS) entry which is preliminary data.</text>
</comment>
<feature type="transmembrane region" description="Helical" evidence="6">
    <location>
        <begin position="164"/>
        <end position="185"/>
    </location>
</feature>
<dbReference type="InterPro" id="IPR022791">
    <property type="entry name" value="L-PG_synthase/AglD"/>
</dbReference>
<evidence type="ECO:0000256" key="2">
    <source>
        <dbReference type="ARBA" id="ARBA00022475"/>
    </source>
</evidence>
<protein>
    <submittedName>
        <fullName evidence="7">Flippase-like domain-containing protein</fullName>
    </submittedName>
</protein>
<organism evidence="7">
    <name type="scientific">Desulfatirhabdium butyrativorans</name>
    <dbReference type="NCBI Taxonomy" id="340467"/>
    <lineage>
        <taxon>Bacteria</taxon>
        <taxon>Pseudomonadati</taxon>
        <taxon>Thermodesulfobacteriota</taxon>
        <taxon>Desulfobacteria</taxon>
        <taxon>Desulfobacterales</taxon>
        <taxon>Desulfatirhabdiaceae</taxon>
        <taxon>Desulfatirhabdium</taxon>
    </lineage>
</organism>
<keyword evidence="3 6" id="KW-0812">Transmembrane</keyword>
<evidence type="ECO:0000256" key="1">
    <source>
        <dbReference type="ARBA" id="ARBA00004651"/>
    </source>
</evidence>
<keyword evidence="5 6" id="KW-0472">Membrane</keyword>
<sequence length="366" mass="39867">MHRYKLLLSLIVGTGCSAAALYLAFRNVPLAALGSYIVSVHPLWTMVAAALVILNFVVRVWRWRLILADSAKVDFWPAFHPLMIGFMMNCILPGRIGEIARPAILSKRAAVPFATGLATVATERAFDALILIALFAWTMTSANIDPGFHMDIGGIVLNRQTLIQLGKGTAELCVLLIAGIALVGYDTTRKGLIRVLFWVSARFPKSMEGPLQRFFTRPMVHLIEKAALGFRMIQSPKKMGQCLLLSVLVWAIAWLSYHAMVMGAPGIHLGLRETAVMMTIICFVIAIPSVPGFWGIWEAGGVFALSLFGIGQQEAAGFTLVNHAVQMFPVILIGIGSAVVTGINIVHVSREIHSQTEASKPEVQPL</sequence>
<feature type="transmembrane region" description="Helical" evidence="6">
    <location>
        <begin position="301"/>
        <end position="321"/>
    </location>
</feature>
<dbReference type="GO" id="GO:0005886">
    <property type="term" value="C:plasma membrane"/>
    <property type="evidence" value="ECO:0007669"/>
    <property type="project" value="UniProtKB-SubCell"/>
</dbReference>
<comment type="subcellular location">
    <subcellularLocation>
        <location evidence="1">Cell membrane</location>
        <topology evidence="1">Multi-pass membrane protein</topology>
    </subcellularLocation>
</comment>
<evidence type="ECO:0000256" key="3">
    <source>
        <dbReference type="ARBA" id="ARBA00022692"/>
    </source>
</evidence>
<evidence type="ECO:0000256" key="4">
    <source>
        <dbReference type="ARBA" id="ARBA00022989"/>
    </source>
</evidence>
<evidence type="ECO:0000313" key="7">
    <source>
        <dbReference type="EMBL" id="HGU33334.1"/>
    </source>
</evidence>
<feature type="transmembrane region" description="Helical" evidence="6">
    <location>
        <begin position="327"/>
        <end position="346"/>
    </location>
</feature>
<reference evidence="7" key="1">
    <citation type="journal article" date="2020" name="mSystems">
        <title>Genome- and Community-Level Interaction Insights into Carbon Utilization and Element Cycling Functions of Hydrothermarchaeota in Hydrothermal Sediment.</title>
        <authorList>
            <person name="Zhou Z."/>
            <person name="Liu Y."/>
            <person name="Xu W."/>
            <person name="Pan J."/>
            <person name="Luo Z.H."/>
            <person name="Li M."/>
        </authorList>
    </citation>
    <scope>NUCLEOTIDE SEQUENCE [LARGE SCALE GENOMIC DNA]</scope>
    <source>
        <strain evidence="7">SpSt-477</strain>
    </source>
</reference>
<keyword evidence="2" id="KW-1003">Cell membrane</keyword>
<dbReference type="NCBIfam" id="TIGR00374">
    <property type="entry name" value="flippase-like domain"/>
    <property type="match status" value="1"/>
</dbReference>
<dbReference type="PANTHER" id="PTHR39087">
    <property type="entry name" value="UPF0104 MEMBRANE PROTEIN MJ1595"/>
    <property type="match status" value="1"/>
</dbReference>
<name>A0A7C4VYJ4_9BACT</name>
<keyword evidence="4 6" id="KW-1133">Transmembrane helix</keyword>
<proteinExistence type="predicted"/>
<feature type="transmembrane region" description="Helical" evidence="6">
    <location>
        <begin position="242"/>
        <end position="263"/>
    </location>
</feature>
<dbReference type="PANTHER" id="PTHR39087:SF2">
    <property type="entry name" value="UPF0104 MEMBRANE PROTEIN MJ1595"/>
    <property type="match status" value="1"/>
</dbReference>
<evidence type="ECO:0000256" key="5">
    <source>
        <dbReference type="ARBA" id="ARBA00023136"/>
    </source>
</evidence>
<gene>
    <name evidence="7" type="ORF">ENS29_10820</name>
</gene>
<dbReference type="Pfam" id="PF03706">
    <property type="entry name" value="LPG_synthase_TM"/>
    <property type="match status" value="1"/>
</dbReference>
<feature type="transmembrane region" description="Helical" evidence="6">
    <location>
        <begin position="125"/>
        <end position="144"/>
    </location>
</feature>
<accession>A0A7C4VYJ4</accession>
<dbReference type="PROSITE" id="PS51257">
    <property type="entry name" value="PROKAR_LIPOPROTEIN"/>
    <property type="match status" value="1"/>
</dbReference>
<feature type="transmembrane region" description="Helical" evidence="6">
    <location>
        <begin position="42"/>
        <end position="61"/>
    </location>
</feature>
<evidence type="ECO:0000256" key="6">
    <source>
        <dbReference type="SAM" id="Phobius"/>
    </source>
</evidence>
<dbReference type="AlphaFoldDB" id="A0A7C4VYJ4"/>
<dbReference type="EMBL" id="DSUH01000248">
    <property type="protein sequence ID" value="HGU33334.1"/>
    <property type="molecule type" value="Genomic_DNA"/>
</dbReference>